<organism evidence="2 3">
    <name type="scientific">Rhizorhabdus histidinilytica</name>
    <dbReference type="NCBI Taxonomy" id="439228"/>
    <lineage>
        <taxon>Bacteria</taxon>
        <taxon>Pseudomonadati</taxon>
        <taxon>Pseudomonadota</taxon>
        <taxon>Alphaproteobacteria</taxon>
        <taxon>Sphingomonadales</taxon>
        <taxon>Sphingomonadaceae</taxon>
        <taxon>Rhizorhabdus</taxon>
    </lineage>
</organism>
<dbReference type="GO" id="GO:0005829">
    <property type="term" value="C:cytosol"/>
    <property type="evidence" value="ECO:0007669"/>
    <property type="project" value="TreeGrafter"/>
</dbReference>
<sequence>MADRDSPISKAEGQLFDPIAMEVFSNRLLSITEDMGNRLVRASFSPNIKERKDCSVAMFDGKGRLIAQAAHIPMHLGSLSGGVETVLGDYGVDNVREGDVFICNDAYLAGGTHAPDITIVTPIFWEGRCRFFAANIGHHSDVGGTYPGSVSPTARTVFEEGIRIPLVRIVREGELDTGLLTLLAQNSREPADRVADLKVQIAANERGAQLMLELVRQLGIDAVEQSIEDILAYTARRLRNRIAALKDGTGSHVCHLDDDGFGGDPVAIRATLTVEGENLTVDFDGSGPQCRGSYNMPKSAMLASVYYAVKTMLDPELMANEGMFASITMRAPEGTITNPTFPAAVGMRSNTAQRVAASVIGAFAHFLPRERVMAASNDAMPAMVFSGRSRRRPGTYVYVETIGGGAGGRAGHDGADGTHVHITNSSNLPAEALENEYPLVVDEYSLVTDSGGAGQWRGGMGIARQIRALDDDTFCYASSEGTIVPADGVFGGGKGAVAHIIRDRGTPGEHEIPANQPRLVLAPGQSVRIETPGGGGFGDPQARDVAAIAADLRQGRVTPAAVRAAYGEAKAAEAERLSA</sequence>
<reference evidence="3" key="1">
    <citation type="submission" date="2017-02" db="EMBL/GenBank/DDBJ databases">
        <authorList>
            <person name="Varghese N."/>
            <person name="Submissions S."/>
        </authorList>
    </citation>
    <scope>NUCLEOTIDE SEQUENCE [LARGE SCALE GENOMIC DNA]</scope>
    <source>
        <strain evidence="3">UM2</strain>
    </source>
</reference>
<evidence type="ECO:0000313" key="3">
    <source>
        <dbReference type="Proteomes" id="UP000189818"/>
    </source>
</evidence>
<accession>A0A1T5A990</accession>
<dbReference type="PANTHER" id="PTHR11365:SF23">
    <property type="entry name" value="HYPOTHETICAL 5-OXOPROLINASE (EUROFUNG)-RELATED"/>
    <property type="match status" value="1"/>
</dbReference>
<dbReference type="Pfam" id="PF02538">
    <property type="entry name" value="Hydantoinase_B"/>
    <property type="match status" value="1"/>
</dbReference>
<dbReference type="InterPro" id="IPR045079">
    <property type="entry name" value="Oxoprolinase-like"/>
</dbReference>
<feature type="domain" description="Hydantoinase B/oxoprolinase" evidence="1">
    <location>
        <begin position="17"/>
        <end position="540"/>
    </location>
</feature>
<dbReference type="RefSeq" id="WP_079646642.1">
    <property type="nucleotide sequence ID" value="NZ_FUYM01000001.1"/>
</dbReference>
<dbReference type="OrthoDB" id="9761586at2"/>
<dbReference type="EMBL" id="FUYM01000001">
    <property type="protein sequence ID" value="SKB31429.1"/>
    <property type="molecule type" value="Genomic_DNA"/>
</dbReference>
<keyword evidence="3" id="KW-1185">Reference proteome</keyword>
<dbReference type="Proteomes" id="UP000189818">
    <property type="component" value="Unassembled WGS sequence"/>
</dbReference>
<evidence type="ECO:0000313" key="2">
    <source>
        <dbReference type="EMBL" id="SKB31429.1"/>
    </source>
</evidence>
<dbReference type="PANTHER" id="PTHR11365">
    <property type="entry name" value="5-OXOPROLINASE RELATED"/>
    <property type="match status" value="1"/>
</dbReference>
<dbReference type="AlphaFoldDB" id="A0A1T5A990"/>
<proteinExistence type="predicted"/>
<protein>
    <submittedName>
        <fullName evidence="2">N-methylhydantoinase B</fullName>
    </submittedName>
</protein>
<dbReference type="InterPro" id="IPR003692">
    <property type="entry name" value="Hydantoinase_B"/>
</dbReference>
<dbReference type="GO" id="GO:0006749">
    <property type="term" value="P:glutathione metabolic process"/>
    <property type="evidence" value="ECO:0007669"/>
    <property type="project" value="TreeGrafter"/>
</dbReference>
<dbReference type="GO" id="GO:0017168">
    <property type="term" value="F:5-oxoprolinase (ATP-hydrolyzing) activity"/>
    <property type="evidence" value="ECO:0007669"/>
    <property type="project" value="TreeGrafter"/>
</dbReference>
<gene>
    <name evidence="2" type="ORF">SAMN06295920_101727</name>
</gene>
<dbReference type="STRING" id="439228.SAMN06295920_101727"/>
<name>A0A1T5A990_9SPHN</name>
<evidence type="ECO:0000259" key="1">
    <source>
        <dbReference type="Pfam" id="PF02538"/>
    </source>
</evidence>